<proteinExistence type="predicted"/>
<dbReference type="Proteomes" id="UP001241758">
    <property type="component" value="Unassembled WGS sequence"/>
</dbReference>
<evidence type="ECO:0000313" key="2">
    <source>
        <dbReference type="EMBL" id="MDI6100534.1"/>
    </source>
</evidence>
<dbReference type="EMBL" id="JASCTH010000011">
    <property type="protein sequence ID" value="MDI6100534.1"/>
    <property type="molecule type" value="Genomic_DNA"/>
</dbReference>
<reference evidence="2 3" key="1">
    <citation type="submission" date="2023-05" db="EMBL/GenBank/DDBJ databases">
        <title>Actinoplanes sp. NEAU-A12 genome sequencing.</title>
        <authorList>
            <person name="Wang Z.-S."/>
        </authorList>
    </citation>
    <scope>NUCLEOTIDE SEQUENCE [LARGE SCALE GENOMIC DNA]</scope>
    <source>
        <strain evidence="2 3">NEAU-A12</strain>
    </source>
</reference>
<keyword evidence="1" id="KW-0812">Transmembrane</keyword>
<evidence type="ECO:0000313" key="3">
    <source>
        <dbReference type="Proteomes" id="UP001241758"/>
    </source>
</evidence>
<protein>
    <submittedName>
        <fullName evidence="2">DUF2530 domain-containing protein</fullName>
    </submittedName>
</protein>
<comment type="caution">
    <text evidence="2">The sequence shown here is derived from an EMBL/GenBank/DDBJ whole genome shotgun (WGS) entry which is preliminary data.</text>
</comment>
<name>A0ABT6WLD7_9ACTN</name>
<keyword evidence="3" id="KW-1185">Reference proteome</keyword>
<organism evidence="2 3">
    <name type="scientific">Actinoplanes sandaracinus</name>
    <dbReference type="NCBI Taxonomy" id="3045177"/>
    <lineage>
        <taxon>Bacteria</taxon>
        <taxon>Bacillati</taxon>
        <taxon>Actinomycetota</taxon>
        <taxon>Actinomycetes</taxon>
        <taxon>Micromonosporales</taxon>
        <taxon>Micromonosporaceae</taxon>
        <taxon>Actinoplanes</taxon>
    </lineage>
</organism>
<sequence>MVPFALAGVAAFAIASLITWLFQAPQAWLEISVAGLVWGVPGTLTMVVHDRQRKRRRALTHPEFRVETKPVPHA</sequence>
<evidence type="ECO:0000256" key="1">
    <source>
        <dbReference type="SAM" id="Phobius"/>
    </source>
</evidence>
<dbReference type="Pfam" id="PF10745">
    <property type="entry name" value="DUF2530"/>
    <property type="match status" value="1"/>
</dbReference>
<dbReference type="InterPro" id="IPR019681">
    <property type="entry name" value="DUF2530"/>
</dbReference>
<keyword evidence="1" id="KW-0472">Membrane</keyword>
<feature type="transmembrane region" description="Helical" evidence="1">
    <location>
        <begin position="27"/>
        <end position="48"/>
    </location>
</feature>
<accession>A0ABT6WLD7</accession>
<gene>
    <name evidence="2" type="ORF">QLQ12_18140</name>
</gene>
<keyword evidence="1" id="KW-1133">Transmembrane helix</keyword>
<dbReference type="RefSeq" id="WP_282761536.1">
    <property type="nucleotide sequence ID" value="NZ_JASCTH010000011.1"/>
</dbReference>